<organism evidence="2 3">
    <name type="scientific">Seiridium cardinale</name>
    <dbReference type="NCBI Taxonomy" id="138064"/>
    <lineage>
        <taxon>Eukaryota</taxon>
        <taxon>Fungi</taxon>
        <taxon>Dikarya</taxon>
        <taxon>Ascomycota</taxon>
        <taxon>Pezizomycotina</taxon>
        <taxon>Sordariomycetes</taxon>
        <taxon>Xylariomycetidae</taxon>
        <taxon>Amphisphaeriales</taxon>
        <taxon>Sporocadaceae</taxon>
        <taxon>Seiridium</taxon>
    </lineage>
</organism>
<reference evidence="2 3" key="1">
    <citation type="submission" date="2024-02" db="EMBL/GenBank/DDBJ databases">
        <title>First draft genome assembly of two strains of Seiridium cardinale.</title>
        <authorList>
            <person name="Emiliani G."/>
            <person name="Scali E."/>
        </authorList>
    </citation>
    <scope>NUCLEOTIDE SEQUENCE [LARGE SCALE GENOMIC DNA]</scope>
    <source>
        <strain evidence="2 3">BM-138-000479</strain>
    </source>
</reference>
<feature type="region of interest" description="Disordered" evidence="1">
    <location>
        <begin position="1"/>
        <end position="66"/>
    </location>
</feature>
<feature type="region of interest" description="Disordered" evidence="1">
    <location>
        <begin position="542"/>
        <end position="614"/>
    </location>
</feature>
<proteinExistence type="predicted"/>
<feature type="compositionally biased region" description="Polar residues" evidence="1">
    <location>
        <begin position="57"/>
        <end position="66"/>
    </location>
</feature>
<evidence type="ECO:0000256" key="1">
    <source>
        <dbReference type="SAM" id="MobiDB-lite"/>
    </source>
</evidence>
<evidence type="ECO:0000313" key="2">
    <source>
        <dbReference type="EMBL" id="KAK9775310.1"/>
    </source>
</evidence>
<comment type="caution">
    <text evidence="2">The sequence shown here is derived from an EMBL/GenBank/DDBJ whole genome shotgun (WGS) entry which is preliminary data.</text>
</comment>
<feature type="compositionally biased region" description="Basic and acidic residues" evidence="1">
    <location>
        <begin position="1"/>
        <end position="19"/>
    </location>
</feature>
<name>A0ABR2XNR2_9PEZI</name>
<evidence type="ECO:0000313" key="3">
    <source>
        <dbReference type="Proteomes" id="UP001465668"/>
    </source>
</evidence>
<sequence length="614" mass="68064">MVDQGERTQHSPKATETRVAKKRTRSEGSGSCVDDQKRPFLGSPHRDALASPWDSPKASSQSINLQNVDSRRKNQVLCAKILTARSMEPHVVRIQDDTGTDVNWIHPKVVERCGLERERCETKRFRDFQGRFYRCSERVRVRWAGKDNKSIDGWFLVAPGQSTVELVLGNEFVSEYGRANKFCDAEEVGDARILISDPASKQEQAKMKNSAAKAAEVKAELAHGCCDYTAVPYSIAFAGLVASSTGRFHHALCMSGHADPETRPVGEGVVDPGGAKVGTIRWAVEAAIRETLRTEHDPLKAAARRDLVTKFDFTQGWTICPDYIDDCFNALKSESVANPSQHEVGEMLWAIDLAIRETVANGEDPGKTAKRRDLIMGMEITKGKEVSRDDIADFFTNATDRGTTRPYRPPPAEHESVTSTESSYGTKIFSNGSSSIHLNPTEAFQISLRSDTQKPKNDDIVMARYHDAEKNYVTDYTADRQRLKPTVTAPFEVEGIVRVSINGLFDTSHKVLFHVKRSIENADVLFGKSFQSSKQNMERWNMSTRNDLPGRPMDLRDISGRSTYSVSSSHSGPSGPSIAEKALDTLRAIVDMENNRTHDSSYGSSSSRSGDYGG</sequence>
<feature type="compositionally biased region" description="Basic and acidic residues" evidence="1">
    <location>
        <begin position="34"/>
        <end position="48"/>
    </location>
</feature>
<feature type="compositionally biased region" description="Low complexity" evidence="1">
    <location>
        <begin position="560"/>
        <end position="577"/>
    </location>
</feature>
<keyword evidence="3" id="KW-1185">Reference proteome</keyword>
<protein>
    <submittedName>
        <fullName evidence="2">Uncharacterized protein</fullName>
    </submittedName>
</protein>
<feature type="region of interest" description="Disordered" evidence="1">
    <location>
        <begin position="398"/>
        <end position="424"/>
    </location>
</feature>
<accession>A0ABR2XNR2</accession>
<feature type="compositionally biased region" description="Low complexity" evidence="1">
    <location>
        <begin position="600"/>
        <end position="614"/>
    </location>
</feature>
<dbReference type="Proteomes" id="UP001465668">
    <property type="component" value="Unassembled WGS sequence"/>
</dbReference>
<gene>
    <name evidence="2" type="ORF">SCAR479_07986</name>
</gene>
<dbReference type="EMBL" id="JARVKM010000035">
    <property type="protein sequence ID" value="KAK9775310.1"/>
    <property type="molecule type" value="Genomic_DNA"/>
</dbReference>